<evidence type="ECO:0000313" key="2">
    <source>
        <dbReference type="Proteomes" id="UP001281410"/>
    </source>
</evidence>
<accession>A0AAE0B3B4</accession>
<reference evidence="1" key="1">
    <citation type="journal article" date="2023" name="Plant J.">
        <title>Genome sequences and population genomics provide insights into the demographic history, inbreeding, and mutation load of two 'living fossil' tree species of Dipteronia.</title>
        <authorList>
            <person name="Feng Y."/>
            <person name="Comes H.P."/>
            <person name="Chen J."/>
            <person name="Zhu S."/>
            <person name="Lu R."/>
            <person name="Zhang X."/>
            <person name="Li P."/>
            <person name="Qiu J."/>
            <person name="Olsen K.M."/>
            <person name="Qiu Y."/>
        </authorList>
    </citation>
    <scope>NUCLEOTIDE SEQUENCE</scope>
    <source>
        <strain evidence="1">NBL</strain>
    </source>
</reference>
<dbReference type="EMBL" id="JANJYJ010000001">
    <property type="protein sequence ID" value="KAK3229006.1"/>
    <property type="molecule type" value="Genomic_DNA"/>
</dbReference>
<keyword evidence="2" id="KW-1185">Reference proteome</keyword>
<comment type="caution">
    <text evidence="1">The sequence shown here is derived from an EMBL/GenBank/DDBJ whole genome shotgun (WGS) entry which is preliminary data.</text>
</comment>
<evidence type="ECO:0000313" key="1">
    <source>
        <dbReference type="EMBL" id="KAK3229006.1"/>
    </source>
</evidence>
<sequence length="185" mass="21644">MRDSDSLRNLEIPREECGFGSEIDYEEDNLRSLDESDGNEVEGGQPRKFTKIKYQEFDPVSDMENPIFTIRMKFGSAYVFRKAIRVNAVKHMRDIKFQKNYANKVKAVCKDQGYNWFVFISWLGDYKNFKIMSLLDVHTCAMSFKNMFVNSKMIAEKYLEVRRINLGSSMIMKCSSEDGDENPKF</sequence>
<proteinExistence type="predicted"/>
<protein>
    <recommendedName>
        <fullName evidence="3">Transposase MuDR plant domain-containing protein</fullName>
    </recommendedName>
</protein>
<dbReference type="Proteomes" id="UP001281410">
    <property type="component" value="Unassembled WGS sequence"/>
</dbReference>
<name>A0AAE0B3B4_9ROSI</name>
<organism evidence="1 2">
    <name type="scientific">Dipteronia sinensis</name>
    <dbReference type="NCBI Taxonomy" id="43782"/>
    <lineage>
        <taxon>Eukaryota</taxon>
        <taxon>Viridiplantae</taxon>
        <taxon>Streptophyta</taxon>
        <taxon>Embryophyta</taxon>
        <taxon>Tracheophyta</taxon>
        <taxon>Spermatophyta</taxon>
        <taxon>Magnoliopsida</taxon>
        <taxon>eudicotyledons</taxon>
        <taxon>Gunneridae</taxon>
        <taxon>Pentapetalae</taxon>
        <taxon>rosids</taxon>
        <taxon>malvids</taxon>
        <taxon>Sapindales</taxon>
        <taxon>Sapindaceae</taxon>
        <taxon>Hippocastanoideae</taxon>
        <taxon>Acereae</taxon>
        <taxon>Dipteronia</taxon>
    </lineage>
</organism>
<dbReference type="AlphaFoldDB" id="A0AAE0B3B4"/>
<gene>
    <name evidence="1" type="ORF">Dsin_000887</name>
</gene>
<evidence type="ECO:0008006" key="3">
    <source>
        <dbReference type="Google" id="ProtNLM"/>
    </source>
</evidence>